<keyword evidence="10" id="KW-0723">Serine/threonine-protein kinase</keyword>
<dbReference type="PANTHER" id="PTHR43289">
    <property type="entry name" value="MITOGEN-ACTIVATED PROTEIN KINASE KINASE KINASE 20-RELATED"/>
    <property type="match status" value="1"/>
</dbReference>
<evidence type="ECO:0000313" key="10">
    <source>
        <dbReference type="EMBL" id="ACY18697.1"/>
    </source>
</evidence>
<dbReference type="SUPFAM" id="SSF48452">
    <property type="entry name" value="TPR-like"/>
    <property type="match status" value="3"/>
</dbReference>
<dbReference type="AlphaFoldDB" id="D0LML0"/>
<evidence type="ECO:0000256" key="7">
    <source>
        <dbReference type="SAM" id="MobiDB-lite"/>
    </source>
</evidence>
<dbReference type="InterPro" id="IPR017441">
    <property type="entry name" value="Protein_kinase_ATP_BS"/>
</dbReference>
<dbReference type="eggNOG" id="COG0515">
    <property type="taxonomic scope" value="Bacteria"/>
</dbReference>
<feature type="region of interest" description="Disordered" evidence="7">
    <location>
        <begin position="203"/>
        <end position="254"/>
    </location>
</feature>
<evidence type="ECO:0000256" key="8">
    <source>
        <dbReference type="SAM" id="Phobius"/>
    </source>
</evidence>
<proteinExistence type="predicted"/>
<dbReference type="CDD" id="cd14014">
    <property type="entry name" value="STKc_PknB_like"/>
    <property type="match status" value="1"/>
</dbReference>
<evidence type="ECO:0000256" key="2">
    <source>
        <dbReference type="ARBA" id="ARBA00022741"/>
    </source>
</evidence>
<evidence type="ECO:0000313" key="11">
    <source>
        <dbReference type="Proteomes" id="UP000001880"/>
    </source>
</evidence>
<keyword evidence="8" id="KW-0472">Membrane</keyword>
<dbReference type="Pfam" id="PF13424">
    <property type="entry name" value="TPR_12"/>
    <property type="match status" value="2"/>
</dbReference>
<organism evidence="10 11">
    <name type="scientific">Haliangium ochraceum (strain DSM 14365 / JCM 11303 / SMP-2)</name>
    <dbReference type="NCBI Taxonomy" id="502025"/>
    <lineage>
        <taxon>Bacteria</taxon>
        <taxon>Pseudomonadati</taxon>
        <taxon>Myxococcota</taxon>
        <taxon>Polyangia</taxon>
        <taxon>Haliangiales</taxon>
        <taxon>Kofleriaceae</taxon>
        <taxon>Haliangium</taxon>
    </lineage>
</organism>
<keyword evidence="8" id="KW-0812">Transmembrane</keyword>
<dbReference type="PROSITE" id="PS50011">
    <property type="entry name" value="PROTEIN_KINASE_DOM"/>
    <property type="match status" value="1"/>
</dbReference>
<keyword evidence="2 6" id="KW-0547">Nucleotide-binding</keyword>
<dbReference type="SMART" id="SM00028">
    <property type="entry name" value="TPR"/>
    <property type="match status" value="6"/>
</dbReference>
<reference evidence="10 11" key="1">
    <citation type="journal article" date="2010" name="Stand. Genomic Sci.">
        <title>Complete genome sequence of Haliangium ochraceum type strain (SMP-2).</title>
        <authorList>
            <consortium name="US DOE Joint Genome Institute (JGI-PGF)"/>
            <person name="Ivanova N."/>
            <person name="Daum C."/>
            <person name="Lang E."/>
            <person name="Abt B."/>
            <person name="Kopitz M."/>
            <person name="Saunders E."/>
            <person name="Lapidus A."/>
            <person name="Lucas S."/>
            <person name="Glavina Del Rio T."/>
            <person name="Nolan M."/>
            <person name="Tice H."/>
            <person name="Copeland A."/>
            <person name="Cheng J.F."/>
            <person name="Chen F."/>
            <person name="Bruce D."/>
            <person name="Goodwin L."/>
            <person name="Pitluck S."/>
            <person name="Mavromatis K."/>
            <person name="Pati A."/>
            <person name="Mikhailova N."/>
            <person name="Chen A."/>
            <person name="Palaniappan K."/>
            <person name="Land M."/>
            <person name="Hauser L."/>
            <person name="Chang Y.J."/>
            <person name="Jeffries C.D."/>
            <person name="Detter J.C."/>
            <person name="Brettin T."/>
            <person name="Rohde M."/>
            <person name="Goker M."/>
            <person name="Bristow J."/>
            <person name="Markowitz V."/>
            <person name="Eisen J.A."/>
            <person name="Hugenholtz P."/>
            <person name="Kyrpides N.C."/>
            <person name="Klenk H.P."/>
        </authorList>
    </citation>
    <scope>NUCLEOTIDE SEQUENCE [LARGE SCALE GENOMIC DNA]</scope>
    <source>
        <strain evidence="11">DSM 14365 / CIP 107738 / JCM 11303 / AJ 13395 / SMP-2</strain>
    </source>
</reference>
<evidence type="ECO:0000256" key="5">
    <source>
        <dbReference type="PROSITE-ProRule" id="PRU00339"/>
    </source>
</evidence>
<dbReference type="PROSITE" id="PS00108">
    <property type="entry name" value="PROTEIN_KINASE_ST"/>
    <property type="match status" value="1"/>
</dbReference>
<keyword evidence="8" id="KW-1133">Transmembrane helix</keyword>
<dbReference type="InterPro" id="IPR008271">
    <property type="entry name" value="Ser/Thr_kinase_AS"/>
</dbReference>
<evidence type="ECO:0000259" key="9">
    <source>
        <dbReference type="PROSITE" id="PS50011"/>
    </source>
</evidence>
<feature type="transmembrane region" description="Helical" evidence="8">
    <location>
        <begin position="356"/>
        <end position="375"/>
    </location>
</feature>
<name>D0LML0_HALO1</name>
<feature type="domain" description="Protein kinase" evidence="9">
    <location>
        <begin position="50"/>
        <end position="350"/>
    </location>
</feature>
<dbReference type="EMBL" id="CP001804">
    <property type="protein sequence ID" value="ACY18697.1"/>
    <property type="molecule type" value="Genomic_DNA"/>
</dbReference>
<dbReference type="HOGENOM" id="CLU_009368_0_0_7"/>
<dbReference type="InterPro" id="IPR019734">
    <property type="entry name" value="TPR_rpt"/>
</dbReference>
<dbReference type="InterPro" id="IPR011009">
    <property type="entry name" value="Kinase-like_dom_sf"/>
</dbReference>
<gene>
    <name evidence="10" type="ordered locus">Hoch_6223</name>
</gene>
<dbReference type="PROSITE" id="PS00107">
    <property type="entry name" value="PROTEIN_KINASE_ATP"/>
    <property type="match status" value="1"/>
</dbReference>
<sequence length="994" mass="108324">MTDDTSRPARQVEHGPARPVRDALVSRLERNRNFMELFGMPAAATKIGRFTLLEHLGSGGMGRVFAAYDEQLDRKVAIKLVRSDTPESERANQWLEREAQTLARLSHPNVLHVYEVGRFGDDVFMAMEFVRGVTLRAWMKARPTPVGAATQRELLALFTAVGRGLEAAHEAGLVHGDFKPDNVLVGDDGRARVLDFGLARPVAPDDDTSGVRDDAARGASENPGQAVAHADTAPTPQSPPLTAATTPVGGTLPYMAPEQLAGQRADPRSDQFAFCVSLYEALRGELPFRGATPAALRREHGRGPALASELRAAVPASVRKALARGLSADPEDRFASMAALLEVIEDEPRRRQRRRLLVGAALLAAGLAIVLPLTGERAPAPCAAAATQIRERWTPTRRVALRDAVLGTGLAYADTSWRTIERRVDGYAAQLGDEYTAACEATHVQQTQSAELLDKRVICLDRGSRRLEALLAGLASADVRVVENAPRAVAALPSLDTCRSLDTLLRGVDPPPSAQAEAVAAIRDGLAEAATRSLLGDYRQALAIARAQLARAEELDYQPALAEALHTVGWLSAFHGVHDERTAGEAAMMRALGLAERWRHDTLAAEIWSDLTLAADANHATTRDGLAWSERALAAIGRIGDPPWLEARARRHLGLLHYNDNRLADSERELTRSLELLGTEVSAHRRAAHLSSLATTLRARGKSDAARAHYQRAIDALTAELGETHPLVADIRFDLATLEAGDGHLERAQELMTSVREVYRRVHGRSHLLVGQAELELAEFARQRGQLDSATEHGRLARDIYAEVYPRDHIEQAEPLLRLGAIAAQAGHYDEALEQYQRVLALRQRLLAPTHFDIGVVYLNLAEPYRGLGRYDEALSALDAAAEIFAAQPDDAYLDALLGGLVAGERGHVLLARNRLGRAIVEYERAIALYQQIAHTGAEYADALWALARALRTAGREDERARALAAQALELYEHTDGKQAQQDEIRRWQAATAP</sequence>
<dbReference type="KEGG" id="hoh:Hoch_6223"/>
<evidence type="ECO:0000256" key="3">
    <source>
        <dbReference type="ARBA" id="ARBA00022777"/>
    </source>
</evidence>
<keyword evidence="5" id="KW-0802">TPR repeat</keyword>
<keyword evidence="1" id="KW-0808">Transferase</keyword>
<dbReference type="PANTHER" id="PTHR43289:SF6">
    <property type="entry name" value="SERINE_THREONINE-PROTEIN KINASE NEKL-3"/>
    <property type="match status" value="1"/>
</dbReference>
<dbReference type="PROSITE" id="PS50005">
    <property type="entry name" value="TPR"/>
    <property type="match status" value="1"/>
</dbReference>
<dbReference type="GO" id="GO:0004674">
    <property type="term" value="F:protein serine/threonine kinase activity"/>
    <property type="evidence" value="ECO:0007669"/>
    <property type="project" value="UniProtKB-KW"/>
</dbReference>
<protein>
    <submittedName>
        <fullName evidence="10">Serine/threonine protein kinase with TPR repeats</fullName>
    </submittedName>
</protein>
<dbReference type="InterPro" id="IPR011990">
    <property type="entry name" value="TPR-like_helical_dom_sf"/>
</dbReference>
<dbReference type="GO" id="GO:0005524">
    <property type="term" value="F:ATP binding"/>
    <property type="evidence" value="ECO:0007669"/>
    <property type="project" value="UniProtKB-UniRule"/>
</dbReference>
<keyword evidence="3 10" id="KW-0418">Kinase</keyword>
<evidence type="ECO:0000256" key="4">
    <source>
        <dbReference type="ARBA" id="ARBA00022840"/>
    </source>
</evidence>
<dbReference type="InterPro" id="IPR000719">
    <property type="entry name" value="Prot_kinase_dom"/>
</dbReference>
<dbReference type="Proteomes" id="UP000001880">
    <property type="component" value="Chromosome"/>
</dbReference>
<feature type="repeat" description="TPR" evidence="5">
    <location>
        <begin position="813"/>
        <end position="846"/>
    </location>
</feature>
<keyword evidence="4 6" id="KW-0067">ATP-binding</keyword>
<evidence type="ECO:0000256" key="1">
    <source>
        <dbReference type="ARBA" id="ARBA00022679"/>
    </source>
</evidence>
<dbReference type="SUPFAM" id="SSF56112">
    <property type="entry name" value="Protein kinase-like (PK-like)"/>
    <property type="match status" value="1"/>
</dbReference>
<dbReference type="STRING" id="502025.Hoch_6223"/>
<feature type="binding site" evidence="6">
    <location>
        <position position="79"/>
    </location>
    <ligand>
        <name>ATP</name>
        <dbReference type="ChEBI" id="CHEBI:30616"/>
    </ligand>
</feature>
<dbReference type="Gene3D" id="3.30.200.20">
    <property type="entry name" value="Phosphorylase Kinase, domain 1"/>
    <property type="match status" value="1"/>
</dbReference>
<accession>D0LML0</accession>
<dbReference type="eggNOG" id="COG0457">
    <property type="taxonomic scope" value="Bacteria"/>
</dbReference>
<dbReference type="Gene3D" id="1.25.40.10">
    <property type="entry name" value="Tetratricopeptide repeat domain"/>
    <property type="match status" value="4"/>
</dbReference>
<dbReference type="Pfam" id="PF00069">
    <property type="entry name" value="Pkinase"/>
    <property type="match status" value="1"/>
</dbReference>
<dbReference type="Gene3D" id="1.10.510.10">
    <property type="entry name" value="Transferase(Phosphotransferase) domain 1"/>
    <property type="match status" value="1"/>
</dbReference>
<keyword evidence="11" id="KW-1185">Reference proteome</keyword>
<dbReference type="RefSeq" id="WP_012831289.1">
    <property type="nucleotide sequence ID" value="NC_013440.1"/>
</dbReference>
<evidence type="ECO:0000256" key="6">
    <source>
        <dbReference type="PROSITE-ProRule" id="PRU10141"/>
    </source>
</evidence>